<protein>
    <submittedName>
        <fullName evidence="1">Uncharacterized protein</fullName>
    </submittedName>
</protein>
<sequence>MTKNINQNFSVESMIKNGEIELLKNKVNNGDYLFFKETQNIYSIFNQRDEFDYEFYKNLFKNYPNDFLFSKDSTAENKILTFENVIALKVLINEFNYQPTPSYLIDSIKNSKFKISDYLNENHKSITTDLVKFFNEDGKASKIITTDLNSISIVPILISHRNLFKISLSTLFTTCCKIVEFSNQLNGFINFMNDLSNGTNKTIEDKQELNFDVVSLLKYYNYLTSLEKPFKLLSKEELSEMNFTDQELKQLVGSFSINDERVENLIRMILPFSGQYGYSENFTSYQYKYSKIKLESEHVNLDIDPLEFGVLDFNLVKNRKPNNQIFNFIKSDKDRQISFINLLIEKLNQPSSNLTTLSVDELSKKSNEIKLRKTLSPDTFFNLMVDYDNLDYLKMVHQGLFVNGKNQIPIDFIDYVKSNEIFEYILQFIDIEYLKKTTPLHNIIKRLVKTGRIELLENFKSNHRELYDECFKHLVFKTNDDETYYGEFLEYQFGSQTIEKMKPMNYYHHTTTLKGFKYLYSNYTEFQSCFFNNYKQWGIMDLYGIDDLKYLINETPLVKIDVNHWDKTMGIEDENVLLEFVMNHNSMVEKSNDPQLKKFILTNQQRMRFSTFNQSIQEALPIGAPIESVSISFILNRVLNDVDQLEYLMSNYFKDKSQNVEKQFYLSQLFTNVICSGKLHIFKYLKQNYPWVFNISETDSSKNEPSIISSNLQLSQMYKFIINTGSIDMFLFFTQDLLLPFDKNINFEENSNNVSLLKFIKKNQIMY</sequence>
<dbReference type="KEGG" id="ddi:DDB_G0285723"/>
<evidence type="ECO:0000313" key="2">
    <source>
        <dbReference type="Proteomes" id="UP000002195"/>
    </source>
</evidence>
<reference evidence="1 2" key="1">
    <citation type="journal article" date="2005" name="Nature">
        <title>The genome of the social amoeba Dictyostelium discoideum.</title>
        <authorList>
            <consortium name="The Dictyostelium discoideum Sequencing Consortium"/>
            <person name="Eichinger L."/>
            <person name="Pachebat J.A."/>
            <person name="Glockner G."/>
            <person name="Rajandream M.A."/>
            <person name="Sucgang R."/>
            <person name="Berriman M."/>
            <person name="Song J."/>
            <person name="Olsen R."/>
            <person name="Szafranski K."/>
            <person name="Xu Q."/>
            <person name="Tunggal B."/>
            <person name="Kummerfeld S."/>
            <person name="Madera M."/>
            <person name="Konfortov B.A."/>
            <person name="Rivero F."/>
            <person name="Bankier A.T."/>
            <person name="Lehmann R."/>
            <person name="Hamlin N."/>
            <person name="Davies R."/>
            <person name="Gaudet P."/>
            <person name="Fey P."/>
            <person name="Pilcher K."/>
            <person name="Chen G."/>
            <person name="Saunders D."/>
            <person name="Sodergren E."/>
            <person name="Davis P."/>
            <person name="Kerhornou A."/>
            <person name="Nie X."/>
            <person name="Hall N."/>
            <person name="Anjard C."/>
            <person name="Hemphill L."/>
            <person name="Bason N."/>
            <person name="Farbrother P."/>
            <person name="Desany B."/>
            <person name="Just E."/>
            <person name="Morio T."/>
            <person name="Rost R."/>
            <person name="Churcher C."/>
            <person name="Cooper J."/>
            <person name="Haydock S."/>
            <person name="van Driessche N."/>
            <person name="Cronin A."/>
            <person name="Goodhead I."/>
            <person name="Muzny D."/>
            <person name="Mourier T."/>
            <person name="Pain A."/>
            <person name="Lu M."/>
            <person name="Harper D."/>
            <person name="Lindsay R."/>
            <person name="Hauser H."/>
            <person name="James K."/>
            <person name="Quiles M."/>
            <person name="Madan Babu M."/>
            <person name="Saito T."/>
            <person name="Buchrieser C."/>
            <person name="Wardroper A."/>
            <person name="Felder M."/>
            <person name="Thangavelu M."/>
            <person name="Johnson D."/>
            <person name="Knights A."/>
            <person name="Loulseged H."/>
            <person name="Mungall K."/>
            <person name="Oliver K."/>
            <person name="Price C."/>
            <person name="Quail M.A."/>
            <person name="Urushihara H."/>
            <person name="Hernandez J."/>
            <person name="Rabbinowitsch E."/>
            <person name="Steffen D."/>
            <person name="Sanders M."/>
            <person name="Ma J."/>
            <person name="Kohara Y."/>
            <person name="Sharp S."/>
            <person name="Simmonds M."/>
            <person name="Spiegler S."/>
            <person name="Tivey A."/>
            <person name="Sugano S."/>
            <person name="White B."/>
            <person name="Walker D."/>
            <person name="Woodward J."/>
            <person name="Winckler T."/>
            <person name="Tanaka Y."/>
            <person name="Shaulsky G."/>
            <person name="Schleicher M."/>
            <person name="Weinstock G."/>
            <person name="Rosenthal A."/>
            <person name="Cox E.C."/>
            <person name="Chisholm R.L."/>
            <person name="Gibbs R."/>
            <person name="Loomis W.F."/>
            <person name="Platzer M."/>
            <person name="Kay R.R."/>
            <person name="Williams J."/>
            <person name="Dear P.H."/>
            <person name="Noegel A.A."/>
            <person name="Barrell B."/>
            <person name="Kuspa A."/>
        </authorList>
    </citation>
    <scope>NUCLEOTIDE SEQUENCE [LARGE SCALE GENOMIC DNA]</scope>
    <source>
        <strain evidence="1 2">AX4</strain>
    </source>
</reference>
<proteinExistence type="predicted"/>
<dbReference type="RefSeq" id="XP_638235.1">
    <property type="nucleotide sequence ID" value="XM_633143.1"/>
</dbReference>
<gene>
    <name evidence="1" type="ORF">DDB_G0285723</name>
</gene>
<dbReference type="GlyGen" id="Q54MQ8">
    <property type="glycosylation" value="1 site"/>
</dbReference>
<dbReference type="EMBL" id="AAFI02000079">
    <property type="protein sequence ID" value="EAL64699.1"/>
    <property type="molecule type" value="Genomic_DNA"/>
</dbReference>
<dbReference type="InParanoid" id="Q54MQ8"/>
<accession>Q54MQ8</accession>
<dbReference type="PhylomeDB" id="Q54MQ8"/>
<dbReference type="PANTHER" id="PTHR31550">
    <property type="entry name" value="ANKYRIN REPEAT PROTEIN-RELATED-RELATED"/>
    <property type="match status" value="1"/>
</dbReference>
<dbReference type="Proteomes" id="UP000002195">
    <property type="component" value="Unassembled WGS sequence"/>
</dbReference>
<keyword evidence="2" id="KW-1185">Reference proteome</keyword>
<dbReference type="PaxDb" id="44689-DDB0186678"/>
<dbReference type="GeneID" id="8625283"/>
<organism evidence="1 2">
    <name type="scientific">Dictyostelium discoideum</name>
    <name type="common">Social amoeba</name>
    <dbReference type="NCBI Taxonomy" id="44689"/>
    <lineage>
        <taxon>Eukaryota</taxon>
        <taxon>Amoebozoa</taxon>
        <taxon>Evosea</taxon>
        <taxon>Eumycetozoa</taxon>
        <taxon>Dictyostelia</taxon>
        <taxon>Dictyosteliales</taxon>
        <taxon>Dictyosteliaceae</taxon>
        <taxon>Dictyostelium</taxon>
    </lineage>
</organism>
<dbReference type="HOGENOM" id="CLU_332732_0_0_1"/>
<name>Q54MQ8_DICDI</name>
<comment type="caution">
    <text evidence="1">The sequence shown here is derived from an EMBL/GenBank/DDBJ whole genome shotgun (WGS) entry which is preliminary data.</text>
</comment>
<evidence type="ECO:0000313" key="1">
    <source>
        <dbReference type="EMBL" id="EAL64699.1"/>
    </source>
</evidence>
<dbReference type="dictyBase" id="DDB_G0285723"/>
<dbReference type="VEuPathDB" id="AmoebaDB:DDB_G0285723"/>
<dbReference type="AlphaFoldDB" id="Q54MQ8"/>